<feature type="domain" description="Rhodanese" evidence="2">
    <location>
        <begin position="29"/>
        <end position="120"/>
    </location>
</feature>
<dbReference type="Gene3D" id="3.40.250.10">
    <property type="entry name" value="Rhodanese-like domain"/>
    <property type="match status" value="1"/>
</dbReference>
<feature type="compositionally biased region" description="Acidic residues" evidence="1">
    <location>
        <begin position="126"/>
        <end position="142"/>
    </location>
</feature>
<organism evidence="3 4">
    <name type="scientific">Halorubrum salipaludis</name>
    <dbReference type="NCBI Taxonomy" id="2032630"/>
    <lineage>
        <taxon>Archaea</taxon>
        <taxon>Methanobacteriati</taxon>
        <taxon>Methanobacteriota</taxon>
        <taxon>Stenosarchaea group</taxon>
        <taxon>Halobacteria</taxon>
        <taxon>Halobacteriales</taxon>
        <taxon>Haloferacaceae</taxon>
        <taxon>Halorubrum</taxon>
    </lineage>
</organism>
<dbReference type="SMART" id="SM00450">
    <property type="entry name" value="RHOD"/>
    <property type="match status" value="1"/>
</dbReference>
<dbReference type="SUPFAM" id="SSF52821">
    <property type="entry name" value="Rhodanese/Cell cycle control phosphatase"/>
    <property type="match status" value="1"/>
</dbReference>
<dbReference type="InterPro" id="IPR001763">
    <property type="entry name" value="Rhodanese-like_dom"/>
</dbReference>
<evidence type="ECO:0000313" key="4">
    <source>
        <dbReference type="Proteomes" id="UP000218083"/>
    </source>
</evidence>
<proteinExistence type="predicted"/>
<dbReference type="AlphaFoldDB" id="A0A2A2FEU5"/>
<sequence length="142" mass="14807">MDGEIDPEELAALLDDADSDSGDGEGDDGGEDLRIVDIRDRRAFDRGHVPGSECIPFPELTSRVAELEGAARIVTVCPHGVASRQAAQLIGSYAGTHRARVESLRGGIEAWERDAGALVPTAADGGDPDGDADPDEGPDAPF</sequence>
<dbReference type="Pfam" id="PF00581">
    <property type="entry name" value="Rhodanese"/>
    <property type="match status" value="1"/>
</dbReference>
<keyword evidence="4" id="KW-1185">Reference proteome</keyword>
<dbReference type="PROSITE" id="PS50206">
    <property type="entry name" value="RHODANESE_3"/>
    <property type="match status" value="1"/>
</dbReference>
<dbReference type="RefSeq" id="WP_095637118.1">
    <property type="nucleotide sequence ID" value="NZ_NSKC01000005.1"/>
</dbReference>
<feature type="region of interest" description="Disordered" evidence="1">
    <location>
        <begin position="115"/>
        <end position="142"/>
    </location>
</feature>
<dbReference type="InterPro" id="IPR036873">
    <property type="entry name" value="Rhodanese-like_dom_sf"/>
</dbReference>
<dbReference type="EMBL" id="NSKC01000005">
    <property type="protein sequence ID" value="PAU83152.1"/>
    <property type="molecule type" value="Genomic_DNA"/>
</dbReference>
<comment type="caution">
    <text evidence="3">The sequence shown here is derived from an EMBL/GenBank/DDBJ whole genome shotgun (WGS) entry which is preliminary data.</text>
</comment>
<dbReference type="OrthoDB" id="135517at2157"/>
<name>A0A2A2FEU5_9EURY</name>
<feature type="region of interest" description="Disordered" evidence="1">
    <location>
        <begin position="1"/>
        <end position="32"/>
    </location>
</feature>
<dbReference type="Proteomes" id="UP000218083">
    <property type="component" value="Unassembled WGS sequence"/>
</dbReference>
<reference evidence="3 4" key="1">
    <citation type="submission" date="2017-08" db="EMBL/GenBank/DDBJ databases">
        <title>The strain WRN001 was isolated from Binhai saline alkaline soil, Tianjin, China.</title>
        <authorList>
            <person name="Liu D."/>
            <person name="Zhang G."/>
        </authorList>
    </citation>
    <scope>NUCLEOTIDE SEQUENCE [LARGE SCALE GENOMIC DNA]</scope>
    <source>
        <strain evidence="3 4">WN019</strain>
    </source>
</reference>
<evidence type="ECO:0000256" key="1">
    <source>
        <dbReference type="SAM" id="MobiDB-lite"/>
    </source>
</evidence>
<accession>A0A2A2FEU5</accession>
<dbReference type="InterPro" id="IPR050229">
    <property type="entry name" value="GlpE_sulfurtransferase"/>
</dbReference>
<protein>
    <submittedName>
        <fullName evidence="3">Rhodanese</fullName>
    </submittedName>
</protein>
<dbReference type="PANTHER" id="PTHR43031:SF1">
    <property type="entry name" value="PYRIDINE NUCLEOTIDE-DISULPHIDE OXIDOREDUCTASE"/>
    <property type="match status" value="1"/>
</dbReference>
<dbReference type="PANTHER" id="PTHR43031">
    <property type="entry name" value="FAD-DEPENDENT OXIDOREDUCTASE"/>
    <property type="match status" value="1"/>
</dbReference>
<evidence type="ECO:0000313" key="3">
    <source>
        <dbReference type="EMBL" id="PAU83152.1"/>
    </source>
</evidence>
<evidence type="ECO:0000259" key="2">
    <source>
        <dbReference type="PROSITE" id="PS50206"/>
    </source>
</evidence>
<feature type="compositionally biased region" description="Acidic residues" evidence="1">
    <location>
        <begin position="1"/>
        <end position="30"/>
    </location>
</feature>
<dbReference type="CDD" id="cd00158">
    <property type="entry name" value="RHOD"/>
    <property type="match status" value="1"/>
</dbReference>
<gene>
    <name evidence="3" type="ORF">CK500_10100</name>
</gene>